<feature type="compositionally biased region" description="Polar residues" evidence="1">
    <location>
        <begin position="453"/>
        <end position="463"/>
    </location>
</feature>
<gene>
    <name evidence="3" type="primary">RE1</name>
    <name evidence="3" type="ORF">SNAT2548_LOCUS9706</name>
</gene>
<evidence type="ECO:0000313" key="4">
    <source>
        <dbReference type="Proteomes" id="UP000604046"/>
    </source>
</evidence>
<dbReference type="PANTHER" id="PTHR11439:SF467">
    <property type="entry name" value="INTEGRASE CATALYTIC DOMAIN-CONTAINING PROTEIN"/>
    <property type="match status" value="1"/>
</dbReference>
<evidence type="ECO:0000313" key="3">
    <source>
        <dbReference type="EMBL" id="CAE7233153.1"/>
    </source>
</evidence>
<dbReference type="PANTHER" id="PTHR11439">
    <property type="entry name" value="GAG-POL-RELATED RETROTRANSPOSON"/>
    <property type="match status" value="1"/>
</dbReference>
<name>A0A812KSY7_9DINO</name>
<dbReference type="OrthoDB" id="1726228at2759"/>
<proteinExistence type="predicted"/>
<feature type="compositionally biased region" description="Acidic residues" evidence="1">
    <location>
        <begin position="1490"/>
        <end position="1499"/>
    </location>
</feature>
<dbReference type="InterPro" id="IPR043502">
    <property type="entry name" value="DNA/RNA_pol_sf"/>
</dbReference>
<keyword evidence="4" id="KW-1185">Reference proteome</keyword>
<reference evidence="3" key="1">
    <citation type="submission" date="2021-02" db="EMBL/GenBank/DDBJ databases">
        <authorList>
            <person name="Dougan E. K."/>
            <person name="Rhodes N."/>
            <person name="Thang M."/>
            <person name="Chan C."/>
        </authorList>
    </citation>
    <scope>NUCLEOTIDE SEQUENCE</scope>
</reference>
<protein>
    <submittedName>
        <fullName evidence="3">RE1 protein</fullName>
    </submittedName>
</protein>
<dbReference type="Pfam" id="PF07727">
    <property type="entry name" value="RVT_2"/>
    <property type="match status" value="1"/>
</dbReference>
<accession>A0A812KSY7</accession>
<dbReference type="InterPro" id="IPR013103">
    <property type="entry name" value="RVT_2"/>
</dbReference>
<feature type="region of interest" description="Disordered" evidence="1">
    <location>
        <begin position="427"/>
        <end position="464"/>
    </location>
</feature>
<feature type="domain" description="Reverse transcriptase Ty1/copia-type" evidence="2">
    <location>
        <begin position="1984"/>
        <end position="2246"/>
    </location>
</feature>
<feature type="compositionally biased region" description="Acidic residues" evidence="1">
    <location>
        <begin position="1542"/>
        <end position="1553"/>
    </location>
</feature>
<dbReference type="CDD" id="cd09272">
    <property type="entry name" value="RNase_HI_RT_Ty1"/>
    <property type="match status" value="1"/>
</dbReference>
<feature type="region of interest" description="Disordered" evidence="1">
    <location>
        <begin position="2610"/>
        <end position="2681"/>
    </location>
</feature>
<sequence length="2743" mass="303443">MQIGFARAFCDIHCVRDAVIRGDRSIIRNLEMATKKTNSNLKALVKWSVDASHTDIGWIGEKLDYMHAIDKAYMQEIHETWPNNRGGRTGVQQKNQTLMRHARFSELAGYAQAASFDELSKITAKRAVEEFLESADFSPKANATAAASLLGRLDALHQTLKRAGRGREKSEMLNRQVAQTVRHLQRQASFHLRTLGVYRQESNASSHAARGKVHKALARERHQVLMSLDHIWWQLRTKLDGYLDVAEDEVKAFQTSLAEMNSYLELRLIQQSGVISDCKKGFSDLAAGYAQSISALSRSHRRLRATWREGSAAHHSAVLVNGTTGTNGYGLSASAGEVDAGWDAAASPEVEAAGGQTGPMKRPVDHDVAYTEAAVFQGAEYFTPRSRTSMAPWGPFPEMETLPSGWSWISRVGARIMGAIGSNELVPSPLASPPRQVGGSSTLTPQGPRPRGQNLTPPSSSGLSVEAVQAEVQRQLGPLLDRLEMAEQRNSLLEGQLKQQMTAGMATTKTLRSPTEQPDGLGCMEVLLQMNMVFLNHEGIRIKNLRRTGMPRRQVGGTWLRVEKVPVHIGAARVKAWEASRVSMGTPEQSFKSAIFKEHVEGILREAVLRTVEGSYSKWLGATQLERLTIQPEDADFAVKGRWTRVNARACQLLLNAVPEVVRSDLIARRATQDVTQLVFRLFVLYQPGGSSERGHTLAQLQSPPHGTNVAETLEILRGWPRHLRRCQQLGMSAPDPTVLAKGLDMATAKLITGNPDAHFRTQLLRTSLRLDAKPTLRQVEDYQRHLQAEVEQMAAAGGNYNDVVAAHLADWKGGGKRSHAKREEGAERMQIPPTTPKVAEIQATSAEAIPSSSSSTIMSSSGSSIPPSAATIGSAEGVATTPGEPVWTLDNLMQAAQQVVMAKSAGEKGDIKLKAAKVMELDAINERSDRAPMALADTGATHSLRHPHSQEEWDRSMWVNVVLAGGEQVQMKMNNAGTLLFGADGTARETTTNAIVPVGELVKTLGYRFEWGPASCHLVGPDGTIVRLSTKEGCPHISEARALELISKIEKKKLDQFTENVKGTEARVQAMARTLDKSWFDYLGEACYGHSGQEDKAVAAAPFLKDVPAEALYGLATNVDNESGWQILKKLTFLNRRQRRRLWSSKSWVVHLFAGKTKKEAFSWLNDGDRVLLELDIARSQGHNLLDQDLWRALSWAASQGKIAAVIGGPPCRTFSRLRFREPGPSPVRSRANPYGWPDQSPSERLQVTRDTKLFVRMLWLHAKSTAGRLQSLGRRMSASTVAFVLEQPQDPHEYLPSTTPNWSELPSFWDTEMWKRYAAEAGLTEVSFEQGAYGHKAIKPTTLGTNMMSLALLRGAKTKGVLEPFDGPSEALAAWAPGLCAAISLALKEWLVTPALTAMTVGQWKEHVARGHLPPRRDCLYCSMFGASGRPHRRVSHPEMFTLTSDLSGPHEAGLDHNARSPFYKQFKNLLVCKYRFPASFANGTWEETAEDGEVVDENTSPFDEGDQLEKELEPYSPSEPEDQEQDERNAHVGAGVSDGDGELEEDCEAEESGKRVQNPQMAEGDTKPPESTYLVFATPLVSGTSAEILEALQDQEEPRRLQALEHVKQTVVDSEKRAAQCLQEWNLEEAIQIINDEVAGTVLKFGLFRHGGVVGFHKATSERPTLVKLATRALTELCPEAEFTSLYISSIDERRLHRDSQNHPLTKNYAVVIKPPKSGGSLWVELQDGDTVRGPIVAASDNKGTYFGCAHPMPDRQVRRVDPFRRHWVMPWKGKRTVLVGYTVNTMRGLDTLAYEVLEDLGFVVPVVALEAGSGERPTGVAAQCVVDRACEAVESGQHEIEDDQVEFEFNWGKPCANWDLDFAGDVGGTEENALWDIAIPLPTSSAVDGKALQRKSVMMVRMQPGEPTWEEVFLKKVEVSYTTGIEEVLKSLAKPLAVVHNVAQAEVIPVLESWRQSIQKELDAVSHAIIKVVPGQEEYYQILNMPGLQVLPMKFVFTCKPPAEAPERPEDPWYRRKARIVVCGNHAQDNENEVYTSGATAEVLRIAIALASRRGWKLGVIDVTAAFLRTPIRNEPGFPVVAGSPPKLLLRLGLIKPGELWYFTHAFYGMKESPRLWSRFRDGEMNILTFVVGDIKYLLHQGKIEDTWWTIQTEDGTIEGLVIIYVDDFLICAILEVIKARAAAIENLWNTGGLQIIGRDQPVRFLGVEIEEVEGGYVLGQKAYIEELLRLHRIPETALNLIPVPRDMANFDVEEGVIAEATAIRDAQQYAGELLWISQRTRPDVAFASSLAASLSTRDPMRVSTVAERTLGFLQRTKHWVLKFIADSTELHGYADASFAPSGGKSHQGVAILLYGCPIMWKSSRQTTTAISTAECELGAELDGALALLSSGAMMEDLGLSDLSKQLWCDSTSAISLSKGASSWRTRHLRVKAMWLQERLEAHELGLGHIEGRQQLADLLTKALTSTRILELARLWGLGPREEATDSINPGTGSTARAAAAREQAARVMTVMIWCMMVVRSEGRTQPESSGRVEGHVRKSLELDTDLASLFFMLLVVGGILTMWEIAKWMGYEFIVTWTPGAKERKIRRLKKVRDAAAMAIQDELQARKARGRREREEEQEISQLLGLPQAPTTPCPTRPCPEHDDRPTPPPMPPGSSHEVYDPPPPPSTSSIRRARRNYTQYVPMPPEAIYLINDSDKYHAYNNCAGLRRLSKPLMYRQLCTFCKDQAQAESAFPIPS</sequence>
<evidence type="ECO:0000259" key="2">
    <source>
        <dbReference type="Pfam" id="PF07727"/>
    </source>
</evidence>
<dbReference type="EMBL" id="CAJNDS010000779">
    <property type="protein sequence ID" value="CAE7233153.1"/>
    <property type="molecule type" value="Genomic_DNA"/>
</dbReference>
<comment type="caution">
    <text evidence="3">The sequence shown here is derived from an EMBL/GenBank/DDBJ whole genome shotgun (WGS) entry which is preliminary data.</text>
</comment>
<feature type="region of interest" description="Disordered" evidence="1">
    <location>
        <begin position="847"/>
        <end position="869"/>
    </location>
</feature>
<dbReference type="Proteomes" id="UP000604046">
    <property type="component" value="Unassembled WGS sequence"/>
</dbReference>
<feature type="region of interest" description="Disordered" evidence="1">
    <location>
        <begin position="1224"/>
        <end position="1244"/>
    </location>
</feature>
<feature type="region of interest" description="Disordered" evidence="1">
    <location>
        <begin position="1490"/>
        <end position="1574"/>
    </location>
</feature>
<organism evidence="3 4">
    <name type="scientific">Symbiodinium natans</name>
    <dbReference type="NCBI Taxonomy" id="878477"/>
    <lineage>
        <taxon>Eukaryota</taxon>
        <taxon>Sar</taxon>
        <taxon>Alveolata</taxon>
        <taxon>Dinophyceae</taxon>
        <taxon>Suessiales</taxon>
        <taxon>Symbiodiniaceae</taxon>
        <taxon>Symbiodinium</taxon>
    </lineage>
</organism>
<dbReference type="SUPFAM" id="SSF56672">
    <property type="entry name" value="DNA/RNA polymerases"/>
    <property type="match status" value="1"/>
</dbReference>
<evidence type="ECO:0000256" key="1">
    <source>
        <dbReference type="SAM" id="MobiDB-lite"/>
    </source>
</evidence>